<dbReference type="InterPro" id="IPR055449">
    <property type="entry name" value="Iec3-like_M"/>
</dbReference>
<gene>
    <name evidence="4" type="ORF">FN846DRAFT_942927</name>
</gene>
<sequence length="473" mass="52758">MLFPPNSTRRNRPPPTHSTTTTEHSSHLNIVTMSSAELASANGGAGIVGGPSMMHAGSSVPKDHAHQKSFKRKYRKLRHKFKEVMRQSDELFRQEQLAKQAIRRVQEQNTRILDFLLDLNESTHIPKDRRHNIGSPSRATPPRFMSPTMLAALYGDDLNLLQQNDDDIEDMELDEAEAEATEVQAAEKEIQNSNEEAESSDDDDDDEEDEKTAAAAAGSKYNSDDEEDDEAYREEIREWNYRRGIAGTPPRSIREKMKADEEQARRNAEEQTKKAAAEAAAERKSNGVSTTPIKQEELEEALPTATENAPQKPPLNVEDYRRGQTPEYLRAGSPFLMTLEEEEAFYNEIHERYNGDIPLVEHAGSSAAKAEGDPRNPMSVYCWLRKYQPHVFLQNEEAEGGGKRPRGRGGRRKAIEADVSGDEASAKKRRRTNGTEIAAPGAAVPTTPSGRGRGGGAARNPKPLEPPSKRQRR</sequence>
<feature type="compositionally biased region" description="Acidic residues" evidence="1">
    <location>
        <begin position="195"/>
        <end position="210"/>
    </location>
</feature>
<dbReference type="Pfam" id="PF24244">
    <property type="entry name" value="Iec3-like_M"/>
    <property type="match status" value="1"/>
</dbReference>
<feature type="compositionally biased region" description="Basic residues" evidence="1">
    <location>
        <begin position="403"/>
        <end position="412"/>
    </location>
</feature>
<proteinExistence type="predicted"/>
<dbReference type="InterPro" id="IPR032742">
    <property type="entry name" value="Iec3_N"/>
</dbReference>
<feature type="domain" description="INO80 complex subunit 3-like middle region" evidence="3">
    <location>
        <begin position="334"/>
        <end position="397"/>
    </location>
</feature>
<dbReference type="OrthoDB" id="4095124at2759"/>
<dbReference type="InParanoid" id="A0A5J5F0F7"/>
<organism evidence="4 5">
    <name type="scientific">Sphaerosporella brunnea</name>
    <dbReference type="NCBI Taxonomy" id="1250544"/>
    <lineage>
        <taxon>Eukaryota</taxon>
        <taxon>Fungi</taxon>
        <taxon>Dikarya</taxon>
        <taxon>Ascomycota</taxon>
        <taxon>Pezizomycotina</taxon>
        <taxon>Pezizomycetes</taxon>
        <taxon>Pezizales</taxon>
        <taxon>Pyronemataceae</taxon>
        <taxon>Sphaerosporella</taxon>
    </lineage>
</organism>
<feature type="region of interest" description="Disordered" evidence="1">
    <location>
        <begin position="1"/>
        <end position="25"/>
    </location>
</feature>
<dbReference type="EMBL" id="VXIS01000059">
    <property type="protein sequence ID" value="KAA8909338.1"/>
    <property type="molecule type" value="Genomic_DNA"/>
</dbReference>
<feature type="domain" description="INO80 complex subunit 3 N-terminal" evidence="2">
    <location>
        <begin position="68"/>
        <end position="136"/>
    </location>
</feature>
<reference evidence="4 5" key="1">
    <citation type="submission" date="2019-09" db="EMBL/GenBank/DDBJ databases">
        <title>Draft genome of the ectomycorrhizal ascomycete Sphaerosporella brunnea.</title>
        <authorList>
            <consortium name="DOE Joint Genome Institute"/>
            <person name="Benucci G.M."/>
            <person name="Marozzi G."/>
            <person name="Antonielli L."/>
            <person name="Sanchez S."/>
            <person name="Marco P."/>
            <person name="Wang X."/>
            <person name="Falini L.B."/>
            <person name="Barry K."/>
            <person name="Haridas S."/>
            <person name="Lipzen A."/>
            <person name="Labutti K."/>
            <person name="Grigoriev I.V."/>
            <person name="Murat C."/>
            <person name="Martin F."/>
            <person name="Albertini E."/>
            <person name="Donnini D."/>
            <person name="Bonito G."/>
        </authorList>
    </citation>
    <scope>NUCLEOTIDE SEQUENCE [LARGE SCALE GENOMIC DNA]</scope>
    <source>
        <strain evidence="4 5">Sb_GMNB300</strain>
    </source>
</reference>
<feature type="compositionally biased region" description="Basic and acidic residues" evidence="1">
    <location>
        <begin position="252"/>
        <end position="285"/>
    </location>
</feature>
<evidence type="ECO:0000259" key="2">
    <source>
        <dbReference type="Pfam" id="PF14612"/>
    </source>
</evidence>
<name>A0A5J5F0F7_9PEZI</name>
<comment type="caution">
    <text evidence="4">The sequence shown here is derived from an EMBL/GenBank/DDBJ whole genome shotgun (WGS) entry which is preliminary data.</text>
</comment>
<protein>
    <submittedName>
        <fullName evidence="4">IEC3 subunit of the Ino80 complex, chromatin re-modelling-domain-containing protein</fullName>
    </submittedName>
</protein>
<evidence type="ECO:0000256" key="1">
    <source>
        <dbReference type="SAM" id="MobiDB-lite"/>
    </source>
</evidence>
<keyword evidence="5" id="KW-1185">Reference proteome</keyword>
<dbReference type="Proteomes" id="UP000326924">
    <property type="component" value="Unassembled WGS sequence"/>
</dbReference>
<evidence type="ECO:0000313" key="4">
    <source>
        <dbReference type="EMBL" id="KAA8909338.1"/>
    </source>
</evidence>
<feature type="region of interest" description="Disordered" evidence="1">
    <location>
        <begin position="392"/>
        <end position="473"/>
    </location>
</feature>
<dbReference type="AlphaFoldDB" id="A0A5J5F0F7"/>
<evidence type="ECO:0000259" key="3">
    <source>
        <dbReference type="Pfam" id="PF24244"/>
    </source>
</evidence>
<accession>A0A5J5F0F7</accession>
<evidence type="ECO:0000313" key="5">
    <source>
        <dbReference type="Proteomes" id="UP000326924"/>
    </source>
</evidence>
<dbReference type="Pfam" id="PF14612">
    <property type="entry name" value="Ino80_Iec3"/>
    <property type="match status" value="1"/>
</dbReference>
<feature type="region of interest" description="Disordered" evidence="1">
    <location>
        <begin position="174"/>
        <end position="319"/>
    </location>
</feature>
<dbReference type="GO" id="GO:0006338">
    <property type="term" value="P:chromatin remodeling"/>
    <property type="evidence" value="ECO:0007669"/>
    <property type="project" value="InterPro"/>
</dbReference>
<feature type="compositionally biased region" description="Low complexity" evidence="1">
    <location>
        <begin position="301"/>
        <end position="310"/>
    </location>
</feature>
<dbReference type="GO" id="GO:0031011">
    <property type="term" value="C:Ino80 complex"/>
    <property type="evidence" value="ECO:0007669"/>
    <property type="project" value="InterPro"/>
</dbReference>